<comment type="caution">
    <text evidence="2">The sequence shown here is derived from an EMBL/GenBank/DDBJ whole genome shotgun (WGS) entry which is preliminary data.</text>
</comment>
<sequence length="188" mass="20146">MTLFRSLFLVALFLVFFIPGFSDAQILCRSSVGGHCVNLAAVGTVPGLEFLGEVATPGALFSKIYTFGVSFVGLAAFFMFTYGAVRYMMAGESSPSEARKIMYNAVFGLVLALVSYLILNIINPELVKGFNIGLPPIPGLKTSESGPAYAPTSTSEYWRCSARSAERFASETSCRAVCTTADCTKVIP</sequence>
<feature type="transmembrane region" description="Helical" evidence="1">
    <location>
        <begin position="64"/>
        <end position="89"/>
    </location>
</feature>
<accession>A0A0G1Z048</accession>
<evidence type="ECO:0000313" key="3">
    <source>
        <dbReference type="Proteomes" id="UP000034201"/>
    </source>
</evidence>
<dbReference type="AlphaFoldDB" id="A0A0G1Z048"/>
<keyword evidence="1" id="KW-0472">Membrane</keyword>
<keyword evidence="1" id="KW-1133">Transmembrane helix</keyword>
<proteinExistence type="predicted"/>
<evidence type="ECO:0000256" key="1">
    <source>
        <dbReference type="SAM" id="Phobius"/>
    </source>
</evidence>
<reference evidence="2 3" key="1">
    <citation type="journal article" date="2015" name="Nature">
        <title>rRNA introns, odd ribosomes, and small enigmatic genomes across a large radiation of phyla.</title>
        <authorList>
            <person name="Brown C.T."/>
            <person name="Hug L.A."/>
            <person name="Thomas B.C."/>
            <person name="Sharon I."/>
            <person name="Castelle C.J."/>
            <person name="Singh A."/>
            <person name="Wilkins M.J."/>
            <person name="Williams K.H."/>
            <person name="Banfield J.F."/>
        </authorList>
    </citation>
    <scope>NUCLEOTIDE SEQUENCE [LARGE SCALE GENOMIC DNA]</scope>
</reference>
<dbReference type="EMBL" id="LCQQ01000027">
    <property type="protein sequence ID" value="KKW20627.1"/>
    <property type="molecule type" value="Genomic_DNA"/>
</dbReference>
<gene>
    <name evidence="2" type="ORF">UY61_C0027G0006</name>
</gene>
<feature type="transmembrane region" description="Helical" evidence="1">
    <location>
        <begin position="101"/>
        <end position="122"/>
    </location>
</feature>
<keyword evidence="1" id="KW-0812">Transmembrane</keyword>
<organism evidence="2 3">
    <name type="scientific">Candidatus Adlerbacteria bacterium GW2011_GWC1_50_9</name>
    <dbReference type="NCBI Taxonomy" id="1618608"/>
    <lineage>
        <taxon>Bacteria</taxon>
        <taxon>Candidatus Adleribacteriota</taxon>
    </lineage>
</organism>
<evidence type="ECO:0000313" key="2">
    <source>
        <dbReference type="EMBL" id="KKW20627.1"/>
    </source>
</evidence>
<dbReference type="Proteomes" id="UP000034201">
    <property type="component" value="Unassembled WGS sequence"/>
</dbReference>
<protein>
    <submittedName>
        <fullName evidence="2">Uncharacterized protein</fullName>
    </submittedName>
</protein>
<name>A0A0G1Z048_9BACT</name>